<evidence type="ECO:0000256" key="4">
    <source>
        <dbReference type="ARBA" id="ARBA00022771"/>
    </source>
</evidence>
<evidence type="ECO:0000256" key="6">
    <source>
        <dbReference type="ARBA" id="ARBA00023242"/>
    </source>
</evidence>
<evidence type="ECO:0000256" key="1">
    <source>
        <dbReference type="ARBA" id="ARBA00004123"/>
    </source>
</evidence>
<dbReference type="InterPro" id="IPR036236">
    <property type="entry name" value="Znf_C2H2_sf"/>
</dbReference>
<dbReference type="Pfam" id="PF00096">
    <property type="entry name" value="zf-C2H2"/>
    <property type="match status" value="4"/>
</dbReference>
<dbReference type="PANTHER" id="PTHR23235:SF142">
    <property type="entry name" value="ZINC FINGER PROTEIN 384"/>
    <property type="match status" value="1"/>
</dbReference>
<dbReference type="PROSITE" id="PS00202">
    <property type="entry name" value="RUBREDOXIN"/>
    <property type="match status" value="1"/>
</dbReference>
<dbReference type="SUPFAM" id="SSF57667">
    <property type="entry name" value="beta-beta-alpha zinc fingers"/>
    <property type="match status" value="2"/>
</dbReference>
<accession>A0A9C6XV58</accession>
<dbReference type="GO" id="GO:0000981">
    <property type="term" value="F:DNA-binding transcription factor activity, RNA polymerase II-specific"/>
    <property type="evidence" value="ECO:0007669"/>
    <property type="project" value="TreeGrafter"/>
</dbReference>
<reference evidence="10" key="1">
    <citation type="submission" date="2025-08" db="UniProtKB">
        <authorList>
            <consortium name="RefSeq"/>
        </authorList>
    </citation>
    <scope>IDENTIFICATION</scope>
    <source>
        <tissue evidence="10">Whole organism</tissue>
    </source>
</reference>
<dbReference type="Proteomes" id="UP000504606">
    <property type="component" value="Unplaced"/>
</dbReference>
<dbReference type="SMART" id="SM00355">
    <property type="entry name" value="ZnF_C2H2"/>
    <property type="match status" value="4"/>
</dbReference>
<dbReference type="GO" id="GO:0005634">
    <property type="term" value="C:nucleus"/>
    <property type="evidence" value="ECO:0007669"/>
    <property type="project" value="UniProtKB-SubCell"/>
</dbReference>
<dbReference type="AlphaFoldDB" id="A0A9C6XV58"/>
<comment type="subcellular location">
    <subcellularLocation>
        <location evidence="1">Nucleus</location>
    </subcellularLocation>
</comment>
<gene>
    <name evidence="10" type="primary">LOC113206515</name>
</gene>
<dbReference type="Gene3D" id="3.30.160.60">
    <property type="entry name" value="Classic Zinc Finger"/>
    <property type="match status" value="4"/>
</dbReference>
<feature type="domain" description="C2H2-type" evidence="8">
    <location>
        <begin position="22"/>
        <end position="49"/>
    </location>
</feature>
<organism evidence="9 10">
    <name type="scientific">Frankliniella occidentalis</name>
    <name type="common">Western flower thrips</name>
    <name type="synonym">Euthrips occidentalis</name>
    <dbReference type="NCBI Taxonomy" id="133901"/>
    <lineage>
        <taxon>Eukaryota</taxon>
        <taxon>Metazoa</taxon>
        <taxon>Ecdysozoa</taxon>
        <taxon>Arthropoda</taxon>
        <taxon>Hexapoda</taxon>
        <taxon>Insecta</taxon>
        <taxon>Pterygota</taxon>
        <taxon>Neoptera</taxon>
        <taxon>Paraneoptera</taxon>
        <taxon>Thysanoptera</taxon>
        <taxon>Terebrantia</taxon>
        <taxon>Thripoidea</taxon>
        <taxon>Thripidae</taxon>
        <taxon>Frankliniella</taxon>
    </lineage>
</organism>
<evidence type="ECO:0000256" key="7">
    <source>
        <dbReference type="PROSITE-ProRule" id="PRU00042"/>
    </source>
</evidence>
<dbReference type="KEGG" id="foc:113206515"/>
<name>A0A9C6XV58_FRAOC</name>
<keyword evidence="3" id="KW-0677">Repeat</keyword>
<feature type="domain" description="C2H2-type" evidence="8">
    <location>
        <begin position="107"/>
        <end position="139"/>
    </location>
</feature>
<keyword evidence="6" id="KW-0539">Nucleus</keyword>
<dbReference type="PANTHER" id="PTHR23235">
    <property type="entry name" value="KRUEPPEL-LIKE TRANSCRIPTION FACTOR"/>
    <property type="match status" value="1"/>
</dbReference>
<dbReference type="InterPro" id="IPR018527">
    <property type="entry name" value="Rubredoxin_Fe_BS"/>
</dbReference>
<evidence type="ECO:0000256" key="3">
    <source>
        <dbReference type="ARBA" id="ARBA00022737"/>
    </source>
</evidence>
<feature type="domain" description="C2H2-type" evidence="8">
    <location>
        <begin position="50"/>
        <end position="77"/>
    </location>
</feature>
<dbReference type="InterPro" id="IPR013087">
    <property type="entry name" value="Znf_C2H2_type"/>
</dbReference>
<dbReference type="FunFam" id="3.30.160.60:FF:000624">
    <property type="entry name" value="zinc finger protein 697"/>
    <property type="match status" value="1"/>
</dbReference>
<dbReference type="GO" id="GO:0000978">
    <property type="term" value="F:RNA polymerase II cis-regulatory region sequence-specific DNA binding"/>
    <property type="evidence" value="ECO:0007669"/>
    <property type="project" value="TreeGrafter"/>
</dbReference>
<dbReference type="RefSeq" id="XP_052132060.1">
    <property type="nucleotide sequence ID" value="XM_052276100.1"/>
</dbReference>
<evidence type="ECO:0000256" key="2">
    <source>
        <dbReference type="ARBA" id="ARBA00022723"/>
    </source>
</evidence>
<keyword evidence="9" id="KW-1185">Reference proteome</keyword>
<keyword evidence="2" id="KW-0479">Metal-binding</keyword>
<dbReference type="FunFam" id="3.30.160.60:FF:000744">
    <property type="entry name" value="zinc finger E-box-binding homeobox 1"/>
    <property type="match status" value="1"/>
</dbReference>
<dbReference type="GeneID" id="113206515"/>
<dbReference type="GO" id="GO:0008270">
    <property type="term" value="F:zinc ion binding"/>
    <property type="evidence" value="ECO:0007669"/>
    <property type="project" value="UniProtKB-KW"/>
</dbReference>
<evidence type="ECO:0000259" key="8">
    <source>
        <dbReference type="PROSITE" id="PS50157"/>
    </source>
</evidence>
<keyword evidence="4 7" id="KW-0863">Zinc-finger</keyword>
<proteinExistence type="predicted"/>
<dbReference type="PROSITE" id="PS00028">
    <property type="entry name" value="ZINC_FINGER_C2H2_1"/>
    <property type="match status" value="3"/>
</dbReference>
<evidence type="ECO:0000256" key="5">
    <source>
        <dbReference type="ARBA" id="ARBA00022833"/>
    </source>
</evidence>
<feature type="domain" description="C2H2-type" evidence="8">
    <location>
        <begin position="78"/>
        <end position="106"/>
    </location>
</feature>
<evidence type="ECO:0000313" key="9">
    <source>
        <dbReference type="Proteomes" id="UP000504606"/>
    </source>
</evidence>
<dbReference type="OrthoDB" id="427030at2759"/>
<protein>
    <submittedName>
        <fullName evidence="10">Gastrula zinc finger protein XlCGF49.1-like</fullName>
    </submittedName>
</protein>
<evidence type="ECO:0000313" key="10">
    <source>
        <dbReference type="RefSeq" id="XP_052132060.1"/>
    </source>
</evidence>
<dbReference type="PROSITE" id="PS50157">
    <property type="entry name" value="ZINC_FINGER_C2H2_2"/>
    <property type="match status" value="4"/>
</dbReference>
<sequence>MPSTASSSPRQSRAHKDVAKKWKCPYCDKSFRKSRVLKKHVTLHTHKRRHPCDLCEKSFGQKYHLDRHRLLHTGERPYQCAECSKPFTTKYNLDAHFSRAHLSEKPHQCQMCHRRFAVKSDLAMHLKRLTPCVLPREVPLSSTSMPECAASAAQQDIYW</sequence>
<keyword evidence="5" id="KW-0862">Zinc</keyword>